<comment type="pathway">
    <text evidence="1">Lipid metabolism; butanoate metabolism.</text>
</comment>
<gene>
    <name evidence="8" type="ORF">JYB65_12120</name>
</gene>
<dbReference type="Gene3D" id="3.90.226.10">
    <property type="entry name" value="2-enoyl-CoA Hydratase, Chain A, domain 1"/>
    <property type="match status" value="1"/>
</dbReference>
<evidence type="ECO:0000256" key="6">
    <source>
        <dbReference type="ARBA" id="ARBA00067035"/>
    </source>
</evidence>
<dbReference type="GO" id="GO:0018812">
    <property type="term" value="F:3-hydroxyacyl-CoA dehydratase activity"/>
    <property type="evidence" value="ECO:0007669"/>
    <property type="project" value="UniProtKB-EC"/>
</dbReference>
<proteinExistence type="inferred from homology"/>
<comment type="subunit">
    <text evidence="3">Homotetramer.</text>
</comment>
<protein>
    <recommendedName>
        <fullName evidence="6">short-chain-enoyl-CoA hydratase</fullName>
        <ecNumber evidence="6">4.2.1.150</ecNumber>
    </recommendedName>
</protein>
<comment type="catalytic activity">
    <reaction evidence="5">
        <text>a short-chain (3S)-3-hydroxyacyl-CoA = a short-chain (2E)-enoyl-CoA + H2O</text>
        <dbReference type="Rhea" id="RHEA:52664"/>
        <dbReference type="ChEBI" id="CHEBI:15377"/>
        <dbReference type="ChEBI" id="CHEBI:87488"/>
        <dbReference type="ChEBI" id="CHEBI:136760"/>
        <dbReference type="EC" id="4.2.1.150"/>
    </reaction>
</comment>
<sequence length="256" mass="27978">MKLKTIVEKQGRICKITFNEPKNLNALSAAALNEFHEILSDLEQDDQIGVVIWTGQGKAFIAGADISYMRTMTPQEAAAYAKYTTDLYRRMEEMGKVFIAAVNGFALGGGCEFALACDIRISSSKAKFGLPEVSLGILPGGGGTQRLARLVGQGKARELIFTGELIGAEEAKRIGLVNQVVELENLEEATMELANKILKNSLSAVRYSKESIVTGQELDLPTAITLEKELFALCFATEDQKEGMSAFVEKRKPNYK</sequence>
<dbReference type="SUPFAM" id="SSF52096">
    <property type="entry name" value="ClpP/crotonase"/>
    <property type="match status" value="1"/>
</dbReference>
<evidence type="ECO:0000256" key="7">
    <source>
        <dbReference type="RuleBase" id="RU003707"/>
    </source>
</evidence>
<dbReference type="RefSeq" id="WP_206582996.1">
    <property type="nucleotide sequence ID" value="NZ_JAFJZZ010000006.1"/>
</dbReference>
<dbReference type="Proteomes" id="UP000664545">
    <property type="component" value="Unassembled WGS sequence"/>
</dbReference>
<dbReference type="PANTHER" id="PTHR11941">
    <property type="entry name" value="ENOYL-COA HYDRATASE-RELATED"/>
    <property type="match status" value="1"/>
</dbReference>
<dbReference type="Gene3D" id="1.10.12.10">
    <property type="entry name" value="Lyase 2-enoyl-coa Hydratase, Chain A, domain 2"/>
    <property type="match status" value="1"/>
</dbReference>
<dbReference type="FunFam" id="3.90.226.10:FF:000009">
    <property type="entry name" value="Carnitinyl-CoA dehydratase"/>
    <property type="match status" value="1"/>
</dbReference>
<dbReference type="GO" id="GO:0006635">
    <property type="term" value="P:fatty acid beta-oxidation"/>
    <property type="evidence" value="ECO:0007669"/>
    <property type="project" value="TreeGrafter"/>
</dbReference>
<dbReference type="Pfam" id="PF00378">
    <property type="entry name" value="ECH_1"/>
    <property type="match status" value="1"/>
</dbReference>
<dbReference type="InterPro" id="IPR018376">
    <property type="entry name" value="Enoyl-CoA_hyd/isom_CS"/>
</dbReference>
<dbReference type="InterPro" id="IPR001753">
    <property type="entry name" value="Enoyl-CoA_hydra/iso"/>
</dbReference>
<dbReference type="AlphaFoldDB" id="A0A939DAN1"/>
<evidence type="ECO:0000256" key="3">
    <source>
        <dbReference type="ARBA" id="ARBA00011881"/>
    </source>
</evidence>
<evidence type="ECO:0000256" key="5">
    <source>
        <dbReference type="ARBA" id="ARBA00050624"/>
    </source>
</evidence>
<dbReference type="InterPro" id="IPR014748">
    <property type="entry name" value="Enoyl-CoA_hydra_C"/>
</dbReference>
<evidence type="ECO:0000256" key="2">
    <source>
        <dbReference type="ARBA" id="ARBA00005254"/>
    </source>
</evidence>
<keyword evidence="4" id="KW-0456">Lyase</keyword>
<dbReference type="CDD" id="cd06558">
    <property type="entry name" value="crotonase-like"/>
    <property type="match status" value="1"/>
</dbReference>
<dbReference type="PROSITE" id="PS00166">
    <property type="entry name" value="ENOYL_COA_HYDRATASE"/>
    <property type="match status" value="1"/>
</dbReference>
<evidence type="ECO:0000313" key="9">
    <source>
        <dbReference type="Proteomes" id="UP000664545"/>
    </source>
</evidence>
<name>A0A939DAN1_CLOAM</name>
<evidence type="ECO:0000313" key="8">
    <source>
        <dbReference type="EMBL" id="MBN7774112.1"/>
    </source>
</evidence>
<reference evidence="8" key="1">
    <citation type="submission" date="2021-02" db="EMBL/GenBank/DDBJ databases">
        <title>Abyssanaerobacter marinus gen.nov., sp., nov, anaerobic bacterium isolated from the Onnuri vent field of Indian Ocean and suggestion of Mogibacteriaceae fam. nov., and proposal of reclassification of ambiguous this family's genus member.</title>
        <authorList>
            <person name="Kim Y.J."/>
            <person name="Yang J.-A."/>
        </authorList>
    </citation>
    <scope>NUCLEOTIDE SEQUENCE</scope>
    <source>
        <strain evidence="8">DSM 2634</strain>
    </source>
</reference>
<keyword evidence="9" id="KW-1185">Reference proteome</keyword>
<dbReference type="InterPro" id="IPR029045">
    <property type="entry name" value="ClpP/crotonase-like_dom_sf"/>
</dbReference>
<dbReference type="FunFam" id="1.10.12.10:FF:000001">
    <property type="entry name" value="Probable enoyl-CoA hydratase, mitochondrial"/>
    <property type="match status" value="1"/>
</dbReference>
<evidence type="ECO:0000256" key="4">
    <source>
        <dbReference type="ARBA" id="ARBA00023239"/>
    </source>
</evidence>
<accession>A0A939DAN1</accession>
<dbReference type="EMBL" id="JAFJZZ010000006">
    <property type="protein sequence ID" value="MBN7774112.1"/>
    <property type="molecule type" value="Genomic_DNA"/>
</dbReference>
<evidence type="ECO:0000256" key="1">
    <source>
        <dbReference type="ARBA" id="ARBA00005086"/>
    </source>
</evidence>
<dbReference type="PANTHER" id="PTHR11941:SF54">
    <property type="entry name" value="ENOYL-COA HYDRATASE, MITOCHONDRIAL"/>
    <property type="match status" value="1"/>
</dbReference>
<comment type="similarity">
    <text evidence="2 7">Belongs to the enoyl-CoA hydratase/isomerase family.</text>
</comment>
<comment type="caution">
    <text evidence="8">The sequence shown here is derived from an EMBL/GenBank/DDBJ whole genome shotgun (WGS) entry which is preliminary data.</text>
</comment>
<organism evidence="8 9">
    <name type="scientific">Clostridium aminobutyricum</name>
    <dbReference type="NCBI Taxonomy" id="33953"/>
    <lineage>
        <taxon>Bacteria</taxon>
        <taxon>Bacillati</taxon>
        <taxon>Bacillota</taxon>
        <taxon>Clostridia</taxon>
        <taxon>Eubacteriales</taxon>
        <taxon>Clostridiaceae</taxon>
        <taxon>Clostridium</taxon>
    </lineage>
</organism>
<dbReference type="EC" id="4.2.1.150" evidence="6"/>